<evidence type="ECO:0000313" key="1">
    <source>
        <dbReference type="EMBL" id="HHI96599.1"/>
    </source>
</evidence>
<gene>
    <name evidence="1" type="ORF">ENJ96_01970</name>
</gene>
<dbReference type="InterPro" id="IPR007548">
    <property type="entry name" value="DUF505"/>
</dbReference>
<accession>A0A7V5U1Y8</accession>
<organism evidence="1">
    <name type="scientific">Thermodesulfatator atlanticus</name>
    <dbReference type="NCBI Taxonomy" id="501497"/>
    <lineage>
        <taxon>Bacteria</taxon>
        <taxon>Pseudomonadati</taxon>
        <taxon>Thermodesulfobacteriota</taxon>
        <taxon>Thermodesulfobacteria</taxon>
        <taxon>Thermodesulfobacteriales</taxon>
        <taxon>Thermodesulfatatoraceae</taxon>
        <taxon>Thermodesulfatator</taxon>
    </lineage>
</organism>
<protein>
    <submittedName>
        <fullName evidence="1">DUF505 domain-containing protein</fullName>
    </submittedName>
</protein>
<sequence length="572" mass="63601">MIVTVRHLKMLRRLATGSLEKVEELSAEDLEVLLHLRLAGLITEEEESFALTRSGLLVLESLEAAEKACALNFAELYDGYRLVGSRIISILEICTRAQGRTDFQPDLNKELEERGLAQGGRLQPWAQAILEAYRSAEVEFFVTPELAKSILALPVGPARKNYLEPIPEDHVFQLEAQRLITFTLPEGEFFAFTGVGAQLWAALRTGLVPEISLSTRVLKDILAGQRTEVLEQLGAIDPQGELTVPGKHLLMAAKLFYRPITVNPSLDLSGWNISVLKAVAQAPLKTPEGIEEFLAAQELKDPFRIKQSLYRLEGFRLIVSKPDGSYELTPYGEELLRLEDLAPVHAQAVMAITVTRTENMPPDDAWVKKAEEQGVIGNGFPSQKGRLLAEIASNIHRLPVITRDEMLIMRGIPLWRGVSEAEILALYPEDRHPSVLNGLRKLLASGLVDLLPGGLYVLTPAGEKIKQGLAAVPGGVDFPVTPHIWYVLLALREIGRFSPVGRKIRVRKEDYDKLEEKITHLTPEQIGTALETARFCRYISGLDVLETGVALLEGLDLLKDLQTEWEEIRIYA</sequence>
<name>A0A7V5U1Y8_9BACT</name>
<comment type="caution">
    <text evidence="1">The sequence shown here is derived from an EMBL/GenBank/DDBJ whole genome shotgun (WGS) entry which is preliminary data.</text>
</comment>
<dbReference type="Pfam" id="PF04458">
    <property type="entry name" value="DUF505"/>
    <property type="match status" value="2"/>
</dbReference>
<proteinExistence type="predicted"/>
<dbReference type="Proteomes" id="UP000886101">
    <property type="component" value="Unassembled WGS sequence"/>
</dbReference>
<dbReference type="AlphaFoldDB" id="A0A7V5U1Y8"/>
<dbReference type="EMBL" id="DROK01000056">
    <property type="protein sequence ID" value="HHI96599.1"/>
    <property type="molecule type" value="Genomic_DNA"/>
</dbReference>
<reference evidence="1" key="1">
    <citation type="journal article" date="2020" name="mSystems">
        <title>Genome- and Community-Level Interaction Insights into Carbon Utilization and Element Cycling Functions of Hydrothermarchaeota in Hydrothermal Sediment.</title>
        <authorList>
            <person name="Zhou Z."/>
            <person name="Liu Y."/>
            <person name="Xu W."/>
            <person name="Pan J."/>
            <person name="Luo Z.H."/>
            <person name="Li M."/>
        </authorList>
    </citation>
    <scope>NUCLEOTIDE SEQUENCE [LARGE SCALE GENOMIC DNA]</scope>
    <source>
        <strain evidence="1">HyVt-533</strain>
    </source>
</reference>